<reference evidence="4" key="1">
    <citation type="journal article" date="2017" name="bioRxiv">
        <title>Comparative analysis of the genomes of Stylophora pistillata and Acropora digitifera provides evidence for extensive differences between species of corals.</title>
        <authorList>
            <person name="Voolstra C.R."/>
            <person name="Li Y."/>
            <person name="Liew Y.J."/>
            <person name="Baumgarten S."/>
            <person name="Zoccola D."/>
            <person name="Flot J.-F."/>
            <person name="Tambutte S."/>
            <person name="Allemand D."/>
            <person name="Aranda M."/>
        </authorList>
    </citation>
    <scope>NUCLEOTIDE SEQUENCE [LARGE SCALE GENOMIC DNA]</scope>
</reference>
<gene>
    <name evidence="3" type="primary">TY3B-I</name>
    <name evidence="3" type="ORF">AWC38_SpisGene22612</name>
</gene>
<dbReference type="Proteomes" id="UP000225706">
    <property type="component" value="Unassembled WGS sequence"/>
</dbReference>
<comment type="caution">
    <text evidence="3">The sequence shown here is derived from an EMBL/GenBank/DDBJ whole genome shotgun (WGS) entry which is preliminary data.</text>
</comment>
<dbReference type="InterPro" id="IPR050951">
    <property type="entry name" value="Retrovirus_Pol_polyprotein"/>
</dbReference>
<keyword evidence="4" id="KW-1185">Reference proteome</keyword>
<dbReference type="CDD" id="cd01647">
    <property type="entry name" value="RT_LTR"/>
    <property type="match status" value="1"/>
</dbReference>
<dbReference type="Gene3D" id="3.30.70.270">
    <property type="match status" value="1"/>
</dbReference>
<dbReference type="PANTHER" id="PTHR37984:SF8">
    <property type="entry name" value="CCHC-TYPE DOMAIN-CONTAINING PROTEIN"/>
    <property type="match status" value="1"/>
</dbReference>
<dbReference type="PANTHER" id="PTHR37984">
    <property type="entry name" value="PROTEIN CBG26694"/>
    <property type="match status" value="1"/>
</dbReference>
<feature type="compositionally biased region" description="Polar residues" evidence="1">
    <location>
        <begin position="290"/>
        <end position="305"/>
    </location>
</feature>
<evidence type="ECO:0000313" key="4">
    <source>
        <dbReference type="Proteomes" id="UP000225706"/>
    </source>
</evidence>
<accession>A0A2B4R920</accession>
<sequence>MGSTELPIWPHGKRDVLLFNITGDDLAPLLSYSTCIELEFVTINDCDRAVASNSFGLDSTPSVAVTTGITDLLDEYKDVFQGLGDLPGEYHIVTDDAVPPVVLTPRRVQVALRDQIKNKLNEMVASDVITPVTEPTEWVSMEEVATRLSQAKKFTVVDAKDGFWQKRLDTESSYKTTFNTPFGRYRWNRVPFCICSAPEVWQCIMHEFVKDLEGVEVIADDFLIAGFGIQEFLYRLAVRASNFKSKISTSEWKSGKCCEDLQRTALEGGGQTRPIVGDPPLAQHPKNRCQPRSTMELSPVPNSNNEEPHQTENESRSPHQTENESRSPVLPEPVPDQCQIPLALGTQENDTLSPAHSVPDSTELASALPPRRSGRTRRIPTWLEDYDLC</sequence>
<dbReference type="InterPro" id="IPR043502">
    <property type="entry name" value="DNA/RNA_pol_sf"/>
</dbReference>
<feature type="region of interest" description="Disordered" evidence="1">
    <location>
        <begin position="268"/>
        <end position="376"/>
    </location>
</feature>
<dbReference type="Pfam" id="PF00078">
    <property type="entry name" value="RVT_1"/>
    <property type="match status" value="1"/>
</dbReference>
<dbReference type="InterPro" id="IPR043128">
    <property type="entry name" value="Rev_trsase/Diguanyl_cyclase"/>
</dbReference>
<feature type="domain" description="Reverse transcriptase" evidence="2">
    <location>
        <begin position="116"/>
        <end position="230"/>
    </location>
</feature>
<evidence type="ECO:0000256" key="1">
    <source>
        <dbReference type="SAM" id="MobiDB-lite"/>
    </source>
</evidence>
<dbReference type="AlphaFoldDB" id="A0A2B4R920"/>
<dbReference type="EMBL" id="LSMT01001010">
    <property type="protein sequence ID" value="PFX13313.1"/>
    <property type="molecule type" value="Genomic_DNA"/>
</dbReference>
<dbReference type="InterPro" id="IPR000477">
    <property type="entry name" value="RT_dom"/>
</dbReference>
<protein>
    <submittedName>
        <fullName evidence="3">Transposon Ty3-I Gag-Pol polyprotein</fullName>
    </submittedName>
</protein>
<dbReference type="SUPFAM" id="SSF56672">
    <property type="entry name" value="DNA/RNA polymerases"/>
    <property type="match status" value="1"/>
</dbReference>
<dbReference type="Gene3D" id="3.10.10.10">
    <property type="entry name" value="HIV Type 1 Reverse Transcriptase, subunit A, domain 1"/>
    <property type="match status" value="1"/>
</dbReference>
<evidence type="ECO:0000313" key="3">
    <source>
        <dbReference type="EMBL" id="PFX13313.1"/>
    </source>
</evidence>
<name>A0A2B4R920_STYPI</name>
<proteinExistence type="predicted"/>
<feature type="compositionally biased region" description="Polar residues" evidence="1">
    <location>
        <begin position="346"/>
        <end position="364"/>
    </location>
</feature>
<feature type="compositionally biased region" description="Basic and acidic residues" evidence="1">
    <location>
        <begin position="306"/>
        <end position="325"/>
    </location>
</feature>
<evidence type="ECO:0000259" key="2">
    <source>
        <dbReference type="Pfam" id="PF00078"/>
    </source>
</evidence>
<dbReference type="STRING" id="50429.A0A2B4R920"/>
<organism evidence="3 4">
    <name type="scientific">Stylophora pistillata</name>
    <name type="common">Smooth cauliflower coral</name>
    <dbReference type="NCBI Taxonomy" id="50429"/>
    <lineage>
        <taxon>Eukaryota</taxon>
        <taxon>Metazoa</taxon>
        <taxon>Cnidaria</taxon>
        <taxon>Anthozoa</taxon>
        <taxon>Hexacorallia</taxon>
        <taxon>Scleractinia</taxon>
        <taxon>Astrocoeniina</taxon>
        <taxon>Pocilloporidae</taxon>
        <taxon>Stylophora</taxon>
    </lineage>
</organism>